<proteinExistence type="predicted"/>
<evidence type="ECO:0000313" key="6">
    <source>
        <dbReference type="Proteomes" id="UP000649955"/>
    </source>
</evidence>
<reference evidence="6" key="1">
    <citation type="journal article" date="2019" name="Int. J. Syst. Evol. Microbiol.">
        <title>The Global Catalogue of Microorganisms (GCM) 10K type strain sequencing project: providing services to taxonomists for standard genome sequencing and annotation.</title>
        <authorList>
            <consortium name="The Broad Institute Genomics Platform"/>
            <consortium name="The Broad Institute Genome Sequencing Center for Infectious Disease"/>
            <person name="Wu L."/>
            <person name="Ma J."/>
        </authorList>
    </citation>
    <scope>NUCLEOTIDE SEQUENCE [LARGE SCALE GENOMIC DNA]</scope>
    <source>
        <strain evidence="6">CGMCC 4.7680</strain>
    </source>
</reference>
<evidence type="ECO:0000259" key="4">
    <source>
        <dbReference type="Pfam" id="PF08242"/>
    </source>
</evidence>
<dbReference type="Gene3D" id="3.40.50.150">
    <property type="entry name" value="Vaccinia Virus protein VP39"/>
    <property type="match status" value="1"/>
</dbReference>
<gene>
    <name evidence="5" type="ORF">GCM10017567_67850</name>
</gene>
<feature type="domain" description="Methyltransferase type 12" evidence="4">
    <location>
        <begin position="144"/>
        <end position="245"/>
    </location>
</feature>
<keyword evidence="1" id="KW-0489">Methyltransferase</keyword>
<comment type="caution">
    <text evidence="5">The sequence shown here is derived from an EMBL/GenBank/DDBJ whole genome shotgun (WGS) entry which is preliminary data.</text>
</comment>
<keyword evidence="2" id="KW-0808">Transferase</keyword>
<dbReference type="PANTHER" id="PTHR43464">
    <property type="entry name" value="METHYLTRANSFERASE"/>
    <property type="match status" value="1"/>
</dbReference>
<protein>
    <recommendedName>
        <fullName evidence="4">Methyltransferase type 12 domain-containing protein</fullName>
    </recommendedName>
</protein>
<dbReference type="Pfam" id="PF08242">
    <property type="entry name" value="Methyltransf_12"/>
    <property type="match status" value="1"/>
</dbReference>
<sequence length="385" mass="40282">MVAARLRGTEACRDDTVPLRRSVASGGAAAPVLSRCRRAGRLLRAVVSGNERAVARACSLLRAGAACALRARLVVGPPSGGLLAWGSGGGALVLNGVMSGHSHGDIDWADRLTQLRMADALDAEALAPVARRLLGLVGERPAVVDVGCGAGGMSVLLARELARRGGGTLVLFDATPKLLVEAERAVAEVAGESVEVVSLLGDLTDPALAVPAADLVWASGVVHHVGDQQAALRTLAGLLRPGGVLAISEGGLEMRCLPWELGVGRPGLEQRLHAARASWFEAMRAGIPGSVAMPYGWPRALREAGLQDVESFGALIDHPMPGSDLLREYVVQRVGWFAESAGEWLDADDRAATATLTDPQSPHFLGRRDDVYLFGAKAIHCGRLR</sequence>
<evidence type="ECO:0000256" key="1">
    <source>
        <dbReference type="ARBA" id="ARBA00022603"/>
    </source>
</evidence>
<evidence type="ECO:0000313" key="5">
    <source>
        <dbReference type="EMBL" id="GHG37522.1"/>
    </source>
</evidence>
<dbReference type="PANTHER" id="PTHR43464:SF19">
    <property type="entry name" value="UBIQUINONE BIOSYNTHESIS O-METHYLTRANSFERASE, MITOCHONDRIAL"/>
    <property type="match status" value="1"/>
</dbReference>
<evidence type="ECO:0000256" key="2">
    <source>
        <dbReference type="ARBA" id="ARBA00022679"/>
    </source>
</evidence>
<keyword evidence="6" id="KW-1185">Reference proteome</keyword>
<accession>A0ABQ3KQ56</accession>
<dbReference type="InterPro" id="IPR029063">
    <property type="entry name" value="SAM-dependent_MTases_sf"/>
</dbReference>
<organism evidence="5 6">
    <name type="scientific">Amycolatopsis bullii</name>
    <dbReference type="NCBI Taxonomy" id="941987"/>
    <lineage>
        <taxon>Bacteria</taxon>
        <taxon>Bacillati</taxon>
        <taxon>Actinomycetota</taxon>
        <taxon>Actinomycetes</taxon>
        <taxon>Pseudonocardiales</taxon>
        <taxon>Pseudonocardiaceae</taxon>
        <taxon>Amycolatopsis</taxon>
    </lineage>
</organism>
<dbReference type="SUPFAM" id="SSF53335">
    <property type="entry name" value="S-adenosyl-L-methionine-dependent methyltransferases"/>
    <property type="match status" value="1"/>
</dbReference>
<dbReference type="InterPro" id="IPR013217">
    <property type="entry name" value="Methyltransf_12"/>
</dbReference>
<evidence type="ECO:0000256" key="3">
    <source>
        <dbReference type="ARBA" id="ARBA00022691"/>
    </source>
</evidence>
<dbReference type="CDD" id="cd02440">
    <property type="entry name" value="AdoMet_MTases"/>
    <property type="match status" value="1"/>
</dbReference>
<keyword evidence="3" id="KW-0949">S-adenosyl-L-methionine</keyword>
<dbReference type="Proteomes" id="UP000649955">
    <property type="component" value="Unassembled WGS sequence"/>
</dbReference>
<dbReference type="EMBL" id="BNAW01000043">
    <property type="protein sequence ID" value="GHG37522.1"/>
    <property type="molecule type" value="Genomic_DNA"/>
</dbReference>
<name>A0ABQ3KQ56_9PSEU</name>